<proteinExistence type="predicted"/>
<protein>
    <recommendedName>
        <fullName evidence="1">RNase H type-1 domain-containing protein</fullName>
    </recommendedName>
</protein>
<dbReference type="EMBL" id="JBBPBM010000011">
    <property type="protein sequence ID" value="KAK8563534.1"/>
    <property type="molecule type" value="Genomic_DNA"/>
</dbReference>
<feature type="domain" description="RNase H type-1" evidence="1">
    <location>
        <begin position="79"/>
        <end position="161"/>
    </location>
</feature>
<organism evidence="2 3">
    <name type="scientific">Hibiscus sabdariffa</name>
    <name type="common">roselle</name>
    <dbReference type="NCBI Taxonomy" id="183260"/>
    <lineage>
        <taxon>Eukaryota</taxon>
        <taxon>Viridiplantae</taxon>
        <taxon>Streptophyta</taxon>
        <taxon>Embryophyta</taxon>
        <taxon>Tracheophyta</taxon>
        <taxon>Spermatophyta</taxon>
        <taxon>Magnoliopsida</taxon>
        <taxon>eudicotyledons</taxon>
        <taxon>Gunneridae</taxon>
        <taxon>Pentapetalae</taxon>
        <taxon>rosids</taxon>
        <taxon>malvids</taxon>
        <taxon>Malvales</taxon>
        <taxon>Malvaceae</taxon>
        <taxon>Malvoideae</taxon>
        <taxon>Hibiscus</taxon>
    </lineage>
</organism>
<comment type="caution">
    <text evidence="2">The sequence shown here is derived from an EMBL/GenBank/DDBJ whole genome shotgun (WGS) entry which is preliminary data.</text>
</comment>
<name>A0ABR2ENF9_9ROSI</name>
<reference evidence="2 3" key="1">
    <citation type="journal article" date="2024" name="G3 (Bethesda)">
        <title>Genome assembly of Hibiscus sabdariffa L. provides insights into metabolisms of medicinal natural products.</title>
        <authorList>
            <person name="Kim T."/>
        </authorList>
    </citation>
    <scope>NUCLEOTIDE SEQUENCE [LARGE SCALE GENOMIC DNA]</scope>
    <source>
        <strain evidence="2">TK-2024</strain>
        <tissue evidence="2">Old leaves</tissue>
    </source>
</reference>
<evidence type="ECO:0000313" key="2">
    <source>
        <dbReference type="EMBL" id="KAK8563534.1"/>
    </source>
</evidence>
<gene>
    <name evidence="2" type="ORF">V6N12_035680</name>
</gene>
<dbReference type="InterPro" id="IPR002156">
    <property type="entry name" value="RNaseH_domain"/>
</dbReference>
<evidence type="ECO:0000313" key="3">
    <source>
        <dbReference type="Proteomes" id="UP001472677"/>
    </source>
</evidence>
<keyword evidence="3" id="KW-1185">Reference proteome</keyword>
<accession>A0ABR2ENF9</accession>
<dbReference type="Proteomes" id="UP001472677">
    <property type="component" value="Unassembled WGS sequence"/>
</dbReference>
<sequence>MEEENNHVYCLESDMLTKCSSTNSGLPMVGGAWRIELLRIFVHHLGLAVLCRKGYCVDHCLQLAHEYHTCPDQYHTSVLVSSSELWVVLDALRHAWRLGIQRMKVETDNVKGSRILNHSSSVISDDAIVLSTEAMLALDWDIVTRHSPKTANGVTYALAKLS</sequence>
<evidence type="ECO:0000259" key="1">
    <source>
        <dbReference type="Pfam" id="PF13456"/>
    </source>
</evidence>
<dbReference type="Pfam" id="PF13456">
    <property type="entry name" value="RVT_3"/>
    <property type="match status" value="1"/>
</dbReference>